<sequence length="91" mass="9661">MTGAAEVLADLHRQPDLSAGLCVGDAESFTDAVEDPGLADACIAACLRCPVYQACADWAASLPEGHVHGVVGGTVREWLSPSERWRRRRAA</sequence>
<gene>
    <name evidence="2" type="ORF">BST44_02735</name>
</gene>
<dbReference type="RefSeq" id="WP_083174960.1">
    <property type="nucleotide sequence ID" value="NZ_MVIJ01000002.1"/>
</dbReference>
<organism evidence="2 3">
    <name type="scientific">Mycobacterium scrofulaceum</name>
    <dbReference type="NCBI Taxonomy" id="1783"/>
    <lineage>
        <taxon>Bacteria</taxon>
        <taxon>Bacillati</taxon>
        <taxon>Actinomycetota</taxon>
        <taxon>Actinomycetes</taxon>
        <taxon>Mycobacteriales</taxon>
        <taxon>Mycobacteriaceae</taxon>
        <taxon>Mycobacterium</taxon>
    </lineage>
</organism>
<dbReference type="InterPro" id="IPR034768">
    <property type="entry name" value="4FE4S_WBL"/>
</dbReference>
<evidence type="ECO:0000313" key="3">
    <source>
        <dbReference type="Proteomes" id="UP000192601"/>
    </source>
</evidence>
<dbReference type="PROSITE" id="PS51674">
    <property type="entry name" value="4FE4S_WBL"/>
    <property type="match status" value="1"/>
</dbReference>
<name>A0A1X0KLK2_MYCSC</name>
<dbReference type="EMBL" id="MVIJ01000002">
    <property type="protein sequence ID" value="ORB75849.1"/>
    <property type="molecule type" value="Genomic_DNA"/>
</dbReference>
<dbReference type="Pfam" id="PF02467">
    <property type="entry name" value="Whib"/>
    <property type="match status" value="1"/>
</dbReference>
<proteinExistence type="predicted"/>
<dbReference type="STRING" id="1783.BST44_02735"/>
<keyword evidence="3" id="KW-1185">Reference proteome</keyword>
<evidence type="ECO:0000259" key="1">
    <source>
        <dbReference type="PROSITE" id="PS51674"/>
    </source>
</evidence>
<dbReference type="AlphaFoldDB" id="A0A1X0KLK2"/>
<dbReference type="Proteomes" id="UP000192601">
    <property type="component" value="Unassembled WGS sequence"/>
</dbReference>
<comment type="caution">
    <text evidence="2">The sequence shown here is derived from an EMBL/GenBank/DDBJ whole genome shotgun (WGS) entry which is preliminary data.</text>
</comment>
<dbReference type="OrthoDB" id="4428041at2"/>
<protein>
    <recommendedName>
        <fullName evidence="1">4Fe-4S Wbl-type domain-containing protein</fullName>
    </recommendedName>
</protein>
<accession>A0A1X0KLK2</accession>
<evidence type="ECO:0000313" key="2">
    <source>
        <dbReference type="EMBL" id="ORB75849.1"/>
    </source>
</evidence>
<reference evidence="2 3" key="1">
    <citation type="submission" date="2017-02" db="EMBL/GenBank/DDBJ databases">
        <title>The new phylogeny of genus Mycobacterium.</title>
        <authorList>
            <person name="Tortoli E."/>
            <person name="Trovato A."/>
            <person name="Cirillo D.M."/>
        </authorList>
    </citation>
    <scope>NUCLEOTIDE SEQUENCE [LARGE SCALE GENOMIC DNA]</scope>
    <source>
        <strain evidence="2 3">DSM 43992</strain>
    </source>
</reference>
<feature type="domain" description="4Fe-4S Wbl-type" evidence="1">
    <location>
        <begin position="21"/>
        <end position="81"/>
    </location>
</feature>